<evidence type="ECO:0000256" key="2">
    <source>
        <dbReference type="ARBA" id="ARBA00004429"/>
    </source>
</evidence>
<evidence type="ECO:0000313" key="16">
    <source>
        <dbReference type="Proteomes" id="UP000267464"/>
    </source>
</evidence>
<evidence type="ECO:0000256" key="4">
    <source>
        <dbReference type="ARBA" id="ARBA00022475"/>
    </source>
</evidence>
<dbReference type="Pfam" id="PF00512">
    <property type="entry name" value="HisKA"/>
    <property type="match status" value="1"/>
</dbReference>
<keyword evidence="6" id="KW-0808">Transferase</keyword>
<dbReference type="Gene3D" id="1.10.287.130">
    <property type="match status" value="1"/>
</dbReference>
<dbReference type="PANTHER" id="PTHR43547:SF2">
    <property type="entry name" value="HYBRID SIGNAL TRANSDUCTION HISTIDINE KINASE C"/>
    <property type="match status" value="1"/>
</dbReference>
<dbReference type="Gene3D" id="3.30.450.40">
    <property type="match status" value="1"/>
</dbReference>
<dbReference type="PROSITE" id="PS50109">
    <property type="entry name" value="HIS_KIN"/>
    <property type="match status" value="1"/>
</dbReference>
<dbReference type="SMART" id="SM00065">
    <property type="entry name" value="GAF"/>
    <property type="match status" value="1"/>
</dbReference>
<dbReference type="CDD" id="cd00075">
    <property type="entry name" value="HATPase"/>
    <property type="match status" value="1"/>
</dbReference>
<dbReference type="AlphaFoldDB" id="A0A3N7HQL7"/>
<dbReference type="InterPro" id="IPR003660">
    <property type="entry name" value="HAMP_dom"/>
</dbReference>
<dbReference type="Pfam" id="PF02743">
    <property type="entry name" value="dCache_1"/>
    <property type="match status" value="1"/>
</dbReference>
<reference evidence="15 16" key="2">
    <citation type="submission" date="2018-12" db="EMBL/GenBank/DDBJ databases">
        <title>Rhizobacter gummiphilus sp. nov., a rubber-degrading bacterium isolated from the soil of a botanical garden in Japan.</title>
        <authorList>
            <person name="Shunsuke S.S."/>
        </authorList>
    </citation>
    <scope>NUCLEOTIDE SEQUENCE [LARGE SCALE GENOMIC DNA]</scope>
    <source>
        <strain evidence="15 16">S-16</strain>
    </source>
</reference>
<evidence type="ECO:0000256" key="11">
    <source>
        <dbReference type="PROSITE-ProRule" id="PRU00169"/>
    </source>
</evidence>
<dbReference type="InterPro" id="IPR004358">
    <property type="entry name" value="Sig_transdc_His_kin-like_C"/>
</dbReference>
<name>A0A3N7HQL7_9BURK</name>
<dbReference type="InterPro" id="IPR003661">
    <property type="entry name" value="HisK_dim/P_dom"/>
</dbReference>
<dbReference type="CDD" id="cd00082">
    <property type="entry name" value="HisKA"/>
    <property type="match status" value="1"/>
</dbReference>
<dbReference type="RefSeq" id="WP_124541045.1">
    <property type="nucleotide sequence ID" value="NZ_QUSW01000003.1"/>
</dbReference>
<dbReference type="SMART" id="SM00388">
    <property type="entry name" value="HisKA"/>
    <property type="match status" value="1"/>
</dbReference>
<comment type="caution">
    <text evidence="15">The sequence shown here is derived from an EMBL/GenBank/DDBJ whole genome shotgun (WGS) entry which is preliminary data.</text>
</comment>
<evidence type="ECO:0000259" key="14">
    <source>
        <dbReference type="PROSITE" id="PS50110"/>
    </source>
</evidence>
<dbReference type="Pfam" id="PF00072">
    <property type="entry name" value="Response_reg"/>
    <property type="match status" value="1"/>
</dbReference>
<keyword evidence="10 12" id="KW-0472">Membrane</keyword>
<dbReference type="InterPro" id="IPR036097">
    <property type="entry name" value="HisK_dim/P_sf"/>
</dbReference>
<dbReference type="Gene3D" id="6.10.340.10">
    <property type="match status" value="1"/>
</dbReference>
<evidence type="ECO:0000256" key="10">
    <source>
        <dbReference type="ARBA" id="ARBA00023136"/>
    </source>
</evidence>
<evidence type="ECO:0000256" key="1">
    <source>
        <dbReference type="ARBA" id="ARBA00000085"/>
    </source>
</evidence>
<feature type="transmembrane region" description="Helical" evidence="12">
    <location>
        <begin position="276"/>
        <end position="298"/>
    </location>
</feature>
<evidence type="ECO:0000256" key="6">
    <source>
        <dbReference type="ARBA" id="ARBA00022679"/>
    </source>
</evidence>
<comment type="subcellular location">
    <subcellularLocation>
        <location evidence="2">Cell inner membrane</location>
        <topology evidence="2">Multi-pass membrane protein</topology>
    </subcellularLocation>
</comment>
<dbReference type="SUPFAM" id="SSF52172">
    <property type="entry name" value="CheY-like"/>
    <property type="match status" value="1"/>
</dbReference>
<dbReference type="SUPFAM" id="SSF47384">
    <property type="entry name" value="Homodimeric domain of signal transducing histidine kinase"/>
    <property type="match status" value="1"/>
</dbReference>
<dbReference type="FunFam" id="3.30.565.10:FF:000006">
    <property type="entry name" value="Sensor histidine kinase WalK"/>
    <property type="match status" value="1"/>
</dbReference>
<keyword evidence="4" id="KW-1003">Cell membrane</keyword>
<dbReference type="PROSITE" id="PS50110">
    <property type="entry name" value="RESPONSE_REGULATORY"/>
    <property type="match status" value="1"/>
</dbReference>
<evidence type="ECO:0000259" key="13">
    <source>
        <dbReference type="PROSITE" id="PS50109"/>
    </source>
</evidence>
<dbReference type="Gene3D" id="3.40.50.2300">
    <property type="match status" value="1"/>
</dbReference>
<reference evidence="15 16" key="1">
    <citation type="submission" date="2018-08" db="EMBL/GenBank/DDBJ databases">
        <authorList>
            <person name="Khan S.A."/>
            <person name="Jeon C.O."/>
            <person name="Chun B.H."/>
            <person name="Jeong S.E."/>
        </authorList>
    </citation>
    <scope>NUCLEOTIDE SEQUENCE [LARGE SCALE GENOMIC DNA]</scope>
    <source>
        <strain evidence="15 16">S-16</strain>
    </source>
</reference>
<dbReference type="SUPFAM" id="SSF55781">
    <property type="entry name" value="GAF domain-like"/>
    <property type="match status" value="1"/>
</dbReference>
<keyword evidence="9 12" id="KW-1133">Transmembrane helix</keyword>
<dbReference type="InterPro" id="IPR036890">
    <property type="entry name" value="HATPase_C_sf"/>
</dbReference>
<sequence length="930" mass="99996">MRSVGLRRRFAVLVVAAILPLAVMSGVGIYALVQQQREQADRSSLELARALGTAVDGELRSTVAILEGLATASSLDDADMDEFYRVSQRVVATRPQWRAIILHDPSGKVVMHTGYPQGRADLAIAEPGSFDQLVRSRQPLVGPMRRGQRGEQGIPVRVPVLRDGNLRYVLTAVMNPDAIVDVVSHQKVPDDWIVSVFDIKSARVARSREHAKYLGGPPAPGLQRLMAAVGDEGVGPTYALESDALLTAISRSKFTGWTVAIGIPTANVDSGVYRSAIAYGSGILLSMLLGGVAAFAIARSINRPIGELRRAAQALGRGDMPALTPSDIHEIQEVADALIVAGEQRSRDEAERERLLAAERNARGGAEHARRRLEMLASAGAVFSRSLQPHATLEAIASIVVPNIADWCRVDLVDAEGKLQRALTHHSDPQKTRFGQELVQRLHASSETPGSMAWAVATGRSHLAHFDPPNEFDRIRDRDLLTFAQAIGLRAYFIVPLVARGRTLGAMAALQSESDRQFSEDDCALLVELAQRAALALDNARLYADAQSARSQSETANRVKDEFLAMLGHELRNPLAPIVTALHLMARRGAQESAMERRIIERQVAHLMRLVDDLLDVSRIARGKIQLSMERVRIQSVADRALELTQPMLERRVLPVAVDLPKEPVVVNGDPVRLAQVVANLLNNAAKFTPSDARIALSVRVDGDVVEIVVEDGGSGIAPDLLPRVFDLFTQGEQGMDRHAGGLGLGLAIVKTLVSMHGGTVSAASEGIGRGAMFTVRLPIAQEAAAPDVASAPTASVDSHGGRILLVDDNVDAAQLLEVVLVDAGYDVRVAHDGPSALASLDGFVPDLALLDIGLPGMDGYELASRLRADPRLRSMKPLRLVALTGYGREHDRARALATHFDEHLVKPVAADLLLSTMAALLGSPVAVAK</sequence>
<dbReference type="InterPro" id="IPR001789">
    <property type="entry name" value="Sig_transdc_resp-reg_receiver"/>
</dbReference>
<comment type="catalytic activity">
    <reaction evidence="1">
        <text>ATP + protein L-histidine = ADP + protein N-phospho-L-histidine.</text>
        <dbReference type="EC" id="2.7.13.3"/>
    </reaction>
</comment>
<feature type="domain" description="Response regulatory" evidence="14">
    <location>
        <begin position="803"/>
        <end position="922"/>
    </location>
</feature>
<keyword evidence="7 12" id="KW-0812">Transmembrane</keyword>
<dbReference type="Pfam" id="PF00672">
    <property type="entry name" value="HAMP"/>
    <property type="match status" value="1"/>
</dbReference>
<dbReference type="CDD" id="cd17580">
    <property type="entry name" value="REC_2_DhkD-like"/>
    <property type="match status" value="1"/>
</dbReference>
<evidence type="ECO:0000256" key="12">
    <source>
        <dbReference type="SAM" id="Phobius"/>
    </source>
</evidence>
<feature type="modified residue" description="4-aspartylphosphate" evidence="11">
    <location>
        <position position="852"/>
    </location>
</feature>
<gene>
    <name evidence="15" type="ORF">DZC73_14595</name>
</gene>
<keyword evidence="5 11" id="KW-0597">Phosphoprotein</keyword>
<dbReference type="GO" id="GO:0005886">
    <property type="term" value="C:plasma membrane"/>
    <property type="evidence" value="ECO:0007669"/>
    <property type="project" value="UniProtKB-SubCell"/>
</dbReference>
<evidence type="ECO:0000256" key="8">
    <source>
        <dbReference type="ARBA" id="ARBA00022777"/>
    </source>
</evidence>
<keyword evidence="8" id="KW-0418">Kinase</keyword>
<evidence type="ECO:0000313" key="15">
    <source>
        <dbReference type="EMBL" id="RQP24510.1"/>
    </source>
</evidence>
<dbReference type="SMART" id="SM00448">
    <property type="entry name" value="REC"/>
    <property type="match status" value="1"/>
</dbReference>
<dbReference type="SMART" id="SM00387">
    <property type="entry name" value="HATPase_c"/>
    <property type="match status" value="1"/>
</dbReference>
<evidence type="ECO:0000256" key="7">
    <source>
        <dbReference type="ARBA" id="ARBA00022692"/>
    </source>
</evidence>
<dbReference type="SUPFAM" id="SSF55874">
    <property type="entry name" value="ATPase domain of HSP90 chaperone/DNA topoisomerase II/histidine kinase"/>
    <property type="match status" value="1"/>
</dbReference>
<organism evidence="15 16">
    <name type="scientific">Piscinibacter terrae</name>
    <dbReference type="NCBI Taxonomy" id="2496871"/>
    <lineage>
        <taxon>Bacteria</taxon>
        <taxon>Pseudomonadati</taxon>
        <taxon>Pseudomonadota</taxon>
        <taxon>Betaproteobacteria</taxon>
        <taxon>Burkholderiales</taxon>
        <taxon>Sphaerotilaceae</taxon>
        <taxon>Piscinibacter</taxon>
    </lineage>
</organism>
<dbReference type="PANTHER" id="PTHR43547">
    <property type="entry name" value="TWO-COMPONENT HISTIDINE KINASE"/>
    <property type="match status" value="1"/>
</dbReference>
<dbReference type="Proteomes" id="UP000267464">
    <property type="component" value="Unassembled WGS sequence"/>
</dbReference>
<dbReference type="EC" id="2.7.13.3" evidence="3"/>
<keyword evidence="16" id="KW-1185">Reference proteome</keyword>
<dbReference type="EMBL" id="QUSW01000003">
    <property type="protein sequence ID" value="RQP24510.1"/>
    <property type="molecule type" value="Genomic_DNA"/>
</dbReference>
<dbReference type="InterPro" id="IPR005467">
    <property type="entry name" value="His_kinase_dom"/>
</dbReference>
<dbReference type="Gene3D" id="3.30.450.20">
    <property type="entry name" value="PAS domain"/>
    <property type="match status" value="1"/>
</dbReference>
<dbReference type="Gene3D" id="3.30.565.10">
    <property type="entry name" value="Histidine kinase-like ATPase, C-terminal domain"/>
    <property type="match status" value="1"/>
</dbReference>
<evidence type="ECO:0000256" key="3">
    <source>
        <dbReference type="ARBA" id="ARBA00012438"/>
    </source>
</evidence>
<dbReference type="InterPro" id="IPR033479">
    <property type="entry name" value="dCache_1"/>
</dbReference>
<dbReference type="InterPro" id="IPR003018">
    <property type="entry name" value="GAF"/>
</dbReference>
<feature type="domain" description="Histidine kinase" evidence="13">
    <location>
        <begin position="566"/>
        <end position="782"/>
    </location>
</feature>
<accession>A0A3N7HQL7</accession>
<evidence type="ECO:0000256" key="9">
    <source>
        <dbReference type="ARBA" id="ARBA00022989"/>
    </source>
</evidence>
<dbReference type="GO" id="GO:0000155">
    <property type="term" value="F:phosphorelay sensor kinase activity"/>
    <property type="evidence" value="ECO:0007669"/>
    <property type="project" value="InterPro"/>
</dbReference>
<dbReference type="Pfam" id="PF13185">
    <property type="entry name" value="GAF_2"/>
    <property type="match status" value="1"/>
</dbReference>
<dbReference type="OrthoDB" id="8552871at2"/>
<dbReference type="InterPro" id="IPR011006">
    <property type="entry name" value="CheY-like_superfamily"/>
</dbReference>
<proteinExistence type="predicted"/>
<dbReference type="InterPro" id="IPR003594">
    <property type="entry name" value="HATPase_dom"/>
</dbReference>
<dbReference type="Pfam" id="PF02518">
    <property type="entry name" value="HATPase_c"/>
    <property type="match status" value="1"/>
</dbReference>
<dbReference type="InterPro" id="IPR029016">
    <property type="entry name" value="GAF-like_dom_sf"/>
</dbReference>
<protein>
    <recommendedName>
        <fullName evidence="3">histidine kinase</fullName>
        <ecNumber evidence="3">2.7.13.3</ecNumber>
    </recommendedName>
</protein>
<dbReference type="PRINTS" id="PR00344">
    <property type="entry name" value="BCTRLSENSOR"/>
</dbReference>
<evidence type="ECO:0000256" key="5">
    <source>
        <dbReference type="ARBA" id="ARBA00022553"/>
    </source>
</evidence>